<sequence length="489" mass="54793">MAVCLESCPPEIIGCIVRLLDLTDVGNLRLTSRCLRSKATQGQFRSCFRSKRVKVTGPQLKNLAIVTQHGWLGCETNDLTLVGVVNNTERLEEAVWANPDDPKKTDLETLQQRRRDYEQLLESGELVHILGNVFKNIAANNSTAKLSSLSLELIVYLSNAKDELAPLAGGPWRPIWQMAAETHRIVFSALTDSNLEINSLNIFKRAGLHRCSIAGNELSSIDYAAEGLVIPLRSLESLSISVSERILDVTLDDLLNDDSEYEVTSEDEDQAREEATMKANDERNFTGLASLIQACRNLKHLDIHHYRVKRWHPFAKIPNERLFQRIAALDTLPQLEDCSLRGVSLTEDDLLAFLRRLSSSLRRLEMETITMTSGTFGSIFKLLTATSTSISTSAGANAPDAAPFLNLQYLYLDTLRVGRDLVFFTGVGEPRYPTHNWKPAHGGNTLSRQGEEDIKRPISYNEPTNLGPVGSPFYQQWLQDQRRNYGPPR</sequence>
<reference evidence="2" key="1">
    <citation type="submission" date="2020-06" db="EMBL/GenBank/DDBJ databases">
        <title>Draft genome sequences of strains closely related to Aspergillus parafelis and Aspergillus hiratsukae.</title>
        <authorList>
            <person name="Dos Santos R.A.C."/>
            <person name="Rivero-Menendez O."/>
            <person name="Steenwyk J.L."/>
            <person name="Mead M.E."/>
            <person name="Goldman G.H."/>
            <person name="Alastruey-Izquierdo A."/>
            <person name="Rokas A."/>
        </authorList>
    </citation>
    <scope>NUCLEOTIDE SEQUENCE</scope>
    <source>
        <strain evidence="2">CNM-CM6106</strain>
    </source>
</reference>
<proteinExistence type="predicted"/>
<dbReference type="SUPFAM" id="SSF52047">
    <property type="entry name" value="RNI-like"/>
    <property type="match status" value="1"/>
</dbReference>
<name>A0A8H6PNS2_9EURO</name>
<feature type="domain" description="F-box" evidence="1">
    <location>
        <begin position="7"/>
        <end position="39"/>
    </location>
</feature>
<comment type="caution">
    <text evidence="2">The sequence shown here is derived from an EMBL/GenBank/DDBJ whole genome shotgun (WGS) entry which is preliminary data.</text>
</comment>
<evidence type="ECO:0000313" key="2">
    <source>
        <dbReference type="EMBL" id="KAF7157757.1"/>
    </source>
</evidence>
<gene>
    <name evidence="2" type="ORF">CNMCM6106_003740</name>
</gene>
<dbReference type="AlphaFoldDB" id="A0A8H6PNS2"/>
<accession>A0A8H6PNS2</accession>
<dbReference type="Pfam" id="PF00646">
    <property type="entry name" value="F-box"/>
    <property type="match status" value="1"/>
</dbReference>
<organism evidence="2 3">
    <name type="scientific">Aspergillus hiratsukae</name>
    <dbReference type="NCBI Taxonomy" id="1194566"/>
    <lineage>
        <taxon>Eukaryota</taxon>
        <taxon>Fungi</taxon>
        <taxon>Dikarya</taxon>
        <taxon>Ascomycota</taxon>
        <taxon>Pezizomycotina</taxon>
        <taxon>Eurotiomycetes</taxon>
        <taxon>Eurotiomycetidae</taxon>
        <taxon>Eurotiales</taxon>
        <taxon>Aspergillaceae</taxon>
        <taxon>Aspergillus</taxon>
        <taxon>Aspergillus subgen. Fumigati</taxon>
    </lineage>
</organism>
<dbReference type="InterPro" id="IPR001810">
    <property type="entry name" value="F-box_dom"/>
</dbReference>
<protein>
    <recommendedName>
        <fullName evidence="1">F-box domain-containing protein</fullName>
    </recommendedName>
</protein>
<evidence type="ECO:0000313" key="3">
    <source>
        <dbReference type="Proteomes" id="UP000662466"/>
    </source>
</evidence>
<dbReference type="Gene3D" id="3.80.10.10">
    <property type="entry name" value="Ribonuclease Inhibitor"/>
    <property type="match status" value="1"/>
</dbReference>
<dbReference type="Proteomes" id="UP000662466">
    <property type="component" value="Unassembled WGS sequence"/>
</dbReference>
<dbReference type="InterPro" id="IPR032675">
    <property type="entry name" value="LRR_dom_sf"/>
</dbReference>
<dbReference type="EMBL" id="JACBAF010002297">
    <property type="protein sequence ID" value="KAF7157757.1"/>
    <property type="molecule type" value="Genomic_DNA"/>
</dbReference>
<evidence type="ECO:0000259" key="1">
    <source>
        <dbReference type="Pfam" id="PF00646"/>
    </source>
</evidence>